<organism evidence="1 2">
    <name type="scientific">Sediminitomix flava</name>
    <dbReference type="NCBI Taxonomy" id="379075"/>
    <lineage>
        <taxon>Bacteria</taxon>
        <taxon>Pseudomonadati</taxon>
        <taxon>Bacteroidota</taxon>
        <taxon>Cytophagia</taxon>
        <taxon>Cytophagales</taxon>
        <taxon>Flammeovirgaceae</taxon>
        <taxon>Sediminitomix</taxon>
    </lineage>
</organism>
<sequence length="53" mass="6044">MGERFRYKSSSKRFKGGCELVEPLFLFLEKEVDGQKKTGNTILIICEASECNI</sequence>
<accession>A0A315ZC45</accession>
<keyword evidence="2" id="KW-1185">Reference proteome</keyword>
<dbReference type="Proteomes" id="UP000245535">
    <property type="component" value="Unassembled WGS sequence"/>
</dbReference>
<proteinExistence type="predicted"/>
<gene>
    <name evidence="1" type="ORF">BC781_102234</name>
</gene>
<dbReference type="AlphaFoldDB" id="A0A315ZC45"/>
<reference evidence="1 2" key="1">
    <citation type="submission" date="2018-03" db="EMBL/GenBank/DDBJ databases">
        <title>Genomic Encyclopedia of Archaeal and Bacterial Type Strains, Phase II (KMG-II): from individual species to whole genera.</title>
        <authorList>
            <person name="Goeker M."/>
        </authorList>
    </citation>
    <scope>NUCLEOTIDE SEQUENCE [LARGE SCALE GENOMIC DNA]</scope>
    <source>
        <strain evidence="1 2">DSM 28229</strain>
    </source>
</reference>
<dbReference type="EMBL" id="QGDO01000002">
    <property type="protein sequence ID" value="PWJ42689.1"/>
    <property type="molecule type" value="Genomic_DNA"/>
</dbReference>
<protein>
    <submittedName>
        <fullName evidence="1">Uncharacterized protein</fullName>
    </submittedName>
</protein>
<name>A0A315ZC45_SEDFL</name>
<evidence type="ECO:0000313" key="1">
    <source>
        <dbReference type="EMBL" id="PWJ42689.1"/>
    </source>
</evidence>
<evidence type="ECO:0000313" key="2">
    <source>
        <dbReference type="Proteomes" id="UP000245535"/>
    </source>
</evidence>
<comment type="caution">
    <text evidence="1">The sequence shown here is derived from an EMBL/GenBank/DDBJ whole genome shotgun (WGS) entry which is preliminary data.</text>
</comment>